<feature type="compositionally biased region" description="Pro residues" evidence="1">
    <location>
        <begin position="75"/>
        <end position="90"/>
    </location>
</feature>
<organism evidence="2 3">
    <name type="scientific">Ameca splendens</name>
    <dbReference type="NCBI Taxonomy" id="208324"/>
    <lineage>
        <taxon>Eukaryota</taxon>
        <taxon>Metazoa</taxon>
        <taxon>Chordata</taxon>
        <taxon>Craniata</taxon>
        <taxon>Vertebrata</taxon>
        <taxon>Euteleostomi</taxon>
        <taxon>Actinopterygii</taxon>
        <taxon>Neopterygii</taxon>
        <taxon>Teleostei</taxon>
        <taxon>Neoteleostei</taxon>
        <taxon>Acanthomorphata</taxon>
        <taxon>Ovalentaria</taxon>
        <taxon>Atherinomorphae</taxon>
        <taxon>Cyprinodontiformes</taxon>
        <taxon>Goodeidae</taxon>
        <taxon>Ameca</taxon>
    </lineage>
</organism>
<accession>A0ABV1A7E4</accession>
<proteinExistence type="predicted"/>
<sequence>MSVCVCTSAHLHSTDFTILSSCAHRIQLNFVLELSALLLNWSVAHFPLSLYSPVCLKHTANQHFEKPTHSLSTSPPLPPLPPPPPPPPPMSMSAEANCQGLWDTLSTPNVGHSKQFITACVCSQQVTL</sequence>
<name>A0ABV1A7E4_9TELE</name>
<gene>
    <name evidence="2" type="ORF">AMECASPLE_009573</name>
</gene>
<evidence type="ECO:0000256" key="1">
    <source>
        <dbReference type="SAM" id="MobiDB-lite"/>
    </source>
</evidence>
<reference evidence="2 3" key="1">
    <citation type="submission" date="2021-06" db="EMBL/GenBank/DDBJ databases">
        <authorList>
            <person name="Palmer J.M."/>
        </authorList>
    </citation>
    <scope>NUCLEOTIDE SEQUENCE [LARGE SCALE GENOMIC DNA]</scope>
    <source>
        <strain evidence="2 3">AS_MEX2019</strain>
        <tissue evidence="2">Muscle</tissue>
    </source>
</reference>
<protein>
    <submittedName>
        <fullName evidence="2">Uncharacterized protein</fullName>
    </submittedName>
</protein>
<keyword evidence="3" id="KW-1185">Reference proteome</keyword>
<evidence type="ECO:0000313" key="2">
    <source>
        <dbReference type="EMBL" id="MEQ2314186.1"/>
    </source>
</evidence>
<feature type="region of interest" description="Disordered" evidence="1">
    <location>
        <begin position="65"/>
        <end position="94"/>
    </location>
</feature>
<comment type="caution">
    <text evidence="2">The sequence shown here is derived from an EMBL/GenBank/DDBJ whole genome shotgun (WGS) entry which is preliminary data.</text>
</comment>
<dbReference type="EMBL" id="JAHRIP010085177">
    <property type="protein sequence ID" value="MEQ2314186.1"/>
    <property type="molecule type" value="Genomic_DNA"/>
</dbReference>
<evidence type="ECO:0000313" key="3">
    <source>
        <dbReference type="Proteomes" id="UP001469553"/>
    </source>
</evidence>
<dbReference type="Proteomes" id="UP001469553">
    <property type="component" value="Unassembled WGS sequence"/>
</dbReference>